<protein>
    <recommendedName>
        <fullName evidence="4">Permease</fullName>
    </recommendedName>
</protein>
<dbReference type="EMBL" id="SDHZ01000001">
    <property type="protein sequence ID" value="RXK85989.1"/>
    <property type="molecule type" value="Genomic_DNA"/>
</dbReference>
<feature type="transmembrane region" description="Helical" evidence="1">
    <location>
        <begin position="12"/>
        <end position="33"/>
    </location>
</feature>
<gene>
    <name evidence="2" type="ORF">ESB13_04040</name>
</gene>
<keyword evidence="3" id="KW-1185">Reference proteome</keyword>
<name>A0A4Q1DBU3_9BACT</name>
<organism evidence="2 3">
    <name type="scientific">Filimonas effusa</name>
    <dbReference type="NCBI Taxonomy" id="2508721"/>
    <lineage>
        <taxon>Bacteria</taxon>
        <taxon>Pseudomonadati</taxon>
        <taxon>Bacteroidota</taxon>
        <taxon>Chitinophagia</taxon>
        <taxon>Chitinophagales</taxon>
        <taxon>Chitinophagaceae</taxon>
        <taxon>Filimonas</taxon>
    </lineage>
</organism>
<evidence type="ECO:0000313" key="2">
    <source>
        <dbReference type="EMBL" id="RXK85989.1"/>
    </source>
</evidence>
<evidence type="ECO:0008006" key="4">
    <source>
        <dbReference type="Google" id="ProtNLM"/>
    </source>
</evidence>
<evidence type="ECO:0000256" key="1">
    <source>
        <dbReference type="SAM" id="Phobius"/>
    </source>
</evidence>
<feature type="transmembrane region" description="Helical" evidence="1">
    <location>
        <begin position="45"/>
        <end position="77"/>
    </location>
</feature>
<dbReference type="Proteomes" id="UP000290545">
    <property type="component" value="Unassembled WGS sequence"/>
</dbReference>
<keyword evidence="1" id="KW-1133">Transmembrane helix</keyword>
<reference evidence="2 3" key="1">
    <citation type="submission" date="2019-01" db="EMBL/GenBank/DDBJ databases">
        <title>Filimonas sp. strain TTM-71.</title>
        <authorList>
            <person name="Chen W.-M."/>
        </authorList>
    </citation>
    <scope>NUCLEOTIDE SEQUENCE [LARGE SCALE GENOMIC DNA]</scope>
    <source>
        <strain evidence="2 3">TTM-71</strain>
    </source>
</reference>
<sequence>MMKKRQFSKNPLHYVYALIWLSLFVAFAVYIFSGKMFLPDENGKISLVAILVGWVAEYLTQVGTGILVVLIGLYVAFKTATEKKV</sequence>
<keyword evidence="1" id="KW-0472">Membrane</keyword>
<proteinExistence type="predicted"/>
<accession>A0A4Q1DBU3</accession>
<comment type="caution">
    <text evidence="2">The sequence shown here is derived from an EMBL/GenBank/DDBJ whole genome shotgun (WGS) entry which is preliminary data.</text>
</comment>
<evidence type="ECO:0000313" key="3">
    <source>
        <dbReference type="Proteomes" id="UP000290545"/>
    </source>
</evidence>
<dbReference type="RefSeq" id="WP_129001740.1">
    <property type="nucleotide sequence ID" value="NZ_SDHZ01000001.1"/>
</dbReference>
<keyword evidence="1" id="KW-0812">Transmembrane</keyword>
<dbReference type="OrthoDB" id="711379at2"/>
<dbReference type="AlphaFoldDB" id="A0A4Q1DBU3"/>